<reference evidence="3 4" key="1">
    <citation type="journal article" date="2022" name="bioRxiv">
        <title>Genomics of Preaxostyla Flagellates Illuminates Evolutionary Transitions and the Path Towards Mitochondrial Loss.</title>
        <authorList>
            <person name="Novak L.V.F."/>
            <person name="Treitli S.C."/>
            <person name="Pyrih J."/>
            <person name="Halakuc P."/>
            <person name="Pipaliya S.V."/>
            <person name="Vacek V."/>
            <person name="Brzon O."/>
            <person name="Soukal P."/>
            <person name="Eme L."/>
            <person name="Dacks J.B."/>
            <person name="Karnkowska A."/>
            <person name="Elias M."/>
            <person name="Hampl V."/>
        </authorList>
    </citation>
    <scope>NUCLEOTIDE SEQUENCE [LARGE SCALE GENOMIC DNA]</scope>
    <source>
        <strain evidence="3">NAU3</strain>
        <tissue evidence="3">Gut</tissue>
    </source>
</reference>
<name>A0ABQ9XYC4_9EUKA</name>
<feature type="transmembrane region" description="Helical" evidence="2">
    <location>
        <begin position="145"/>
        <end position="168"/>
    </location>
</feature>
<sequence length="958" mass="106316">MIIFIILQTCCAEEFGVYAYNNMTGMEKIAHNFYNWSRESVSGKYGDFTLYANFTEYLKAALIEDGELTGSFEQSKQISDNLAATYFLTTSPIVFMYMMIPIWLGVWIMMKLFKCCCKATDEPTCTCGCWRNGPRRGWIVCSKTCFLFNAVFLIVCLFELVITMYSLITAYTKADAKIPELRTWIDESLVGLKNISKVYEPIKDIITNYEKTFALGIASYSTTFGTSLLEQLGDTKLAPILADLTTLMDNLKDETERDKLTSALTTAISPLINKAKQLNTTWAEYAKNVTDYQTDHITFNTSYVSGLSPIVDEIISKYAEDTKTVSQLNTHLQTISRWDSPAEAEIDTMKTALGDLKTQLDALNTSIATVCADIDAQTALLAPLPDRAADVLDTVTNMFDHEVSIIGTFRDFVVDMFLGRFGVFLSENRNWYVGTIGVIAFFLAFEILLIALMSLVIAFCTPSCQWCCCAYGDESPWNSTVRESNLVRPKKSQLRKGVLGDQGDGKASLLENQEELPVDADEVHDGQAREMVETNQPSPNLDLSASQDSSVAPQPRPVQPARQIPTRRPVAPNMPLDLPPIHRHLCVCHCSKCLCFDAKCFPHMPCSICSMRAFLSSALIFLLIWTTLFGAFLLVLAAQAAPLKDVQSFIYGGPLEGFLEMEEVTKFFDRVFGNVESGKVKKLNCAANAATMLAEGLASSDLHSAFAPLESQPTLTPSLLAPNLPSLIRNFSIVYNIQPSSKLPAQVVGWYWHWKDVATDSPLVSALSTGLDKQGAFVQKLKKEGGQNVLLYDLTKAGVSDTFSSAVETLVKKSSTEASNEKQIMKRSFGPSLSEAFFKALDPIMLQLPNTAAVGWVMAVFVLLFTLVCVVMLSCGRIWWIEYLRVWEGDKALYVAERGGCDCGRCRRRDLVSGIGRERRHLQESGIVLSTGDIEEPEMELDNVGFTGDEKEESTSQD</sequence>
<evidence type="ECO:0000256" key="1">
    <source>
        <dbReference type="SAM" id="MobiDB-lite"/>
    </source>
</evidence>
<organism evidence="3 4">
    <name type="scientific">Blattamonas nauphoetae</name>
    <dbReference type="NCBI Taxonomy" id="2049346"/>
    <lineage>
        <taxon>Eukaryota</taxon>
        <taxon>Metamonada</taxon>
        <taxon>Preaxostyla</taxon>
        <taxon>Oxymonadida</taxon>
        <taxon>Blattamonas</taxon>
    </lineage>
</organism>
<keyword evidence="4" id="KW-1185">Reference proteome</keyword>
<proteinExistence type="predicted"/>
<evidence type="ECO:0000313" key="4">
    <source>
        <dbReference type="Proteomes" id="UP001281761"/>
    </source>
</evidence>
<keyword evidence="2" id="KW-0812">Transmembrane</keyword>
<accession>A0ABQ9XYC4</accession>
<keyword evidence="2" id="KW-0472">Membrane</keyword>
<feature type="region of interest" description="Disordered" evidence="1">
    <location>
        <begin position="534"/>
        <end position="572"/>
    </location>
</feature>
<evidence type="ECO:0000313" key="3">
    <source>
        <dbReference type="EMBL" id="KAK2956483.1"/>
    </source>
</evidence>
<feature type="transmembrane region" description="Helical" evidence="2">
    <location>
        <begin position="613"/>
        <end position="638"/>
    </location>
</feature>
<dbReference type="Proteomes" id="UP001281761">
    <property type="component" value="Unassembled WGS sequence"/>
</dbReference>
<feature type="transmembrane region" description="Helical" evidence="2">
    <location>
        <begin position="431"/>
        <end position="456"/>
    </location>
</feature>
<dbReference type="EMBL" id="JARBJD010000055">
    <property type="protein sequence ID" value="KAK2956483.1"/>
    <property type="molecule type" value="Genomic_DNA"/>
</dbReference>
<feature type="compositionally biased region" description="Polar residues" evidence="1">
    <location>
        <begin position="534"/>
        <end position="548"/>
    </location>
</feature>
<protein>
    <submittedName>
        <fullName evidence="3">Uncharacterized protein</fullName>
    </submittedName>
</protein>
<evidence type="ECO:0000256" key="2">
    <source>
        <dbReference type="SAM" id="Phobius"/>
    </source>
</evidence>
<keyword evidence="2" id="KW-1133">Transmembrane helix</keyword>
<comment type="caution">
    <text evidence="3">The sequence shown here is derived from an EMBL/GenBank/DDBJ whole genome shotgun (WGS) entry which is preliminary data.</text>
</comment>
<feature type="transmembrane region" description="Helical" evidence="2">
    <location>
        <begin position="853"/>
        <end position="875"/>
    </location>
</feature>
<gene>
    <name evidence="3" type="ORF">BLNAU_8537</name>
</gene>
<feature type="transmembrane region" description="Helical" evidence="2">
    <location>
        <begin position="83"/>
        <end position="104"/>
    </location>
</feature>